<dbReference type="AlphaFoldDB" id="A0A838BUU0"/>
<gene>
    <name evidence="1" type="ORF">H0S73_23820</name>
</gene>
<accession>A0A838BUU0</accession>
<evidence type="ECO:0000313" key="1">
    <source>
        <dbReference type="EMBL" id="MBA1159118.1"/>
    </source>
</evidence>
<name>A0A838BUU0_9HYPH</name>
<reference evidence="1 2" key="1">
    <citation type="submission" date="2020-07" db="EMBL/GenBank/DDBJ databases">
        <title>Draft genome and description of Microvirga mediterraneensis Marseille-Q2068 sp. nov.</title>
        <authorList>
            <person name="Boxberger M."/>
        </authorList>
    </citation>
    <scope>NUCLEOTIDE SEQUENCE [LARGE SCALE GENOMIC DNA]</scope>
    <source>
        <strain evidence="1 2">Marseille-Q2068</strain>
    </source>
</reference>
<proteinExistence type="predicted"/>
<organism evidence="1 2">
    <name type="scientific">Microvirga mediterraneensis</name>
    <dbReference type="NCBI Taxonomy" id="2754695"/>
    <lineage>
        <taxon>Bacteria</taxon>
        <taxon>Pseudomonadati</taxon>
        <taxon>Pseudomonadota</taxon>
        <taxon>Alphaproteobacteria</taxon>
        <taxon>Hyphomicrobiales</taxon>
        <taxon>Methylobacteriaceae</taxon>
        <taxon>Microvirga</taxon>
    </lineage>
</organism>
<dbReference type="EMBL" id="JACDXJ010000003">
    <property type="protein sequence ID" value="MBA1159118.1"/>
    <property type="molecule type" value="Genomic_DNA"/>
</dbReference>
<keyword evidence="2" id="KW-1185">Reference proteome</keyword>
<dbReference type="RefSeq" id="WP_181054720.1">
    <property type="nucleotide sequence ID" value="NZ_JACDXJ010000003.1"/>
</dbReference>
<dbReference type="Proteomes" id="UP000572984">
    <property type="component" value="Unassembled WGS sequence"/>
</dbReference>
<protein>
    <submittedName>
        <fullName evidence="1">Uncharacterized protein</fullName>
    </submittedName>
</protein>
<evidence type="ECO:0000313" key="2">
    <source>
        <dbReference type="Proteomes" id="UP000572984"/>
    </source>
</evidence>
<comment type="caution">
    <text evidence="1">The sequence shown here is derived from an EMBL/GenBank/DDBJ whole genome shotgun (WGS) entry which is preliminary data.</text>
</comment>
<sequence length="103" mass="11320">MGEWNTIFDGEVEGRQVAVKVYRSSIEADQEDDEGPAVRVTTTSIDEFPGGPEDDGNTLLVQRQETARFVTLEPYSLDDLEGELMEVGFSPEAATTIARKVPV</sequence>